<gene>
    <name evidence="6 7 8 9 10 11 12 13 14 15 16 17 18" type="primary">LOC106475703</name>
</gene>
<dbReference type="RefSeq" id="XP_022235474.1">
    <property type="nucleotide sequence ID" value="XM_022379766.1"/>
</dbReference>
<dbReference type="RefSeq" id="XP_022235475.1">
    <property type="nucleotide sequence ID" value="XM_022379767.1"/>
</dbReference>
<evidence type="ECO:0000313" key="10">
    <source>
        <dbReference type="RefSeq" id="XP_022235466.1"/>
    </source>
</evidence>
<evidence type="ECO:0000256" key="1">
    <source>
        <dbReference type="ARBA" id="ARBA00022723"/>
    </source>
</evidence>
<dbReference type="GeneID" id="106475703"/>
<dbReference type="RefSeq" id="XP_022235464.1">
    <property type="nucleotide sequence ID" value="XM_022379756.1"/>
</dbReference>
<dbReference type="RefSeq" id="XP_022235472.1">
    <property type="nucleotide sequence ID" value="XM_022379764.1"/>
</dbReference>
<dbReference type="InterPro" id="IPR011011">
    <property type="entry name" value="Znf_FYVE_PHD"/>
</dbReference>
<dbReference type="RefSeq" id="XP_022235465.1">
    <property type="nucleotide sequence ID" value="XM_022379757.1"/>
</dbReference>
<keyword evidence="5" id="KW-1185">Reference proteome</keyword>
<keyword evidence="1" id="KW-0479">Metal-binding</keyword>
<evidence type="ECO:0000313" key="7">
    <source>
        <dbReference type="RefSeq" id="XP_022235463.1"/>
    </source>
</evidence>
<reference evidence="6 7" key="1">
    <citation type="submission" date="2025-05" db="UniProtKB">
        <authorList>
            <consortium name="RefSeq"/>
        </authorList>
    </citation>
    <scope>IDENTIFICATION</scope>
    <source>
        <tissue evidence="6 7">Muscle</tissue>
    </source>
</reference>
<dbReference type="RefSeq" id="XP_013791834.1">
    <property type="nucleotide sequence ID" value="XM_013936380.2"/>
</dbReference>
<organism evidence="5 8">
    <name type="scientific">Limulus polyphemus</name>
    <name type="common">Atlantic horseshoe crab</name>
    <dbReference type="NCBI Taxonomy" id="6850"/>
    <lineage>
        <taxon>Eukaryota</taxon>
        <taxon>Metazoa</taxon>
        <taxon>Ecdysozoa</taxon>
        <taxon>Arthropoda</taxon>
        <taxon>Chelicerata</taxon>
        <taxon>Merostomata</taxon>
        <taxon>Xiphosura</taxon>
        <taxon>Limulidae</taxon>
        <taxon>Limulus</taxon>
    </lineage>
</organism>
<sequence length="306" mass="34844">MTNLKNIGRKRRNFDEHGHILKTLRTGKDRSDSFYKRSKSLIKSSKDLHEITGAHVSTKIIATWRKGTSKTYLSPGFPENLFFASELLQSSNLTSSVETCLTVSGLNGHFNNDSNSLTGLRVGKDKSDTFYKRSRSLIKSSKELHEITGAHVSTKIIAAWRKGKSRMYTSPGFPEEVEVSATFEVGPDQLTSPEIYMQLSQHKEDHESSTSRNERNITIKIDKRSDYKTNNKRTLESISSCAICNVRYTFLADKEKSQWLECSHKCGYWVHAICSGIYYPADEDGQKSLYKWSKHHFFCPSHIPKS</sequence>
<keyword evidence="3" id="KW-0862">Zinc</keyword>
<keyword evidence="2" id="KW-0863">Zinc-finger</keyword>
<evidence type="ECO:0000256" key="2">
    <source>
        <dbReference type="ARBA" id="ARBA00022771"/>
    </source>
</evidence>
<protein>
    <submittedName>
        <fullName evidence="6 7">Uncharacterized protein LOC106475703</fullName>
    </submittedName>
</protein>
<dbReference type="InterPro" id="IPR001965">
    <property type="entry name" value="Znf_PHD"/>
</dbReference>
<evidence type="ECO:0000313" key="11">
    <source>
        <dbReference type="RefSeq" id="XP_022235467.1"/>
    </source>
</evidence>
<dbReference type="SUPFAM" id="SSF57903">
    <property type="entry name" value="FYVE/PHD zinc finger"/>
    <property type="match status" value="1"/>
</dbReference>
<accession>A0ABM1RVQ9</accession>
<evidence type="ECO:0000256" key="3">
    <source>
        <dbReference type="ARBA" id="ARBA00022833"/>
    </source>
</evidence>
<proteinExistence type="predicted"/>
<dbReference type="Proteomes" id="UP000694941">
    <property type="component" value="Unplaced"/>
</dbReference>
<evidence type="ECO:0000313" key="9">
    <source>
        <dbReference type="RefSeq" id="XP_022235465.1"/>
    </source>
</evidence>
<dbReference type="RefSeq" id="XP_022235466.1">
    <property type="nucleotide sequence ID" value="XM_022379758.1"/>
</dbReference>
<feature type="domain" description="Zinc finger PHD-type" evidence="4">
    <location>
        <begin position="240"/>
        <end position="303"/>
    </location>
</feature>
<evidence type="ECO:0000313" key="5">
    <source>
        <dbReference type="Proteomes" id="UP000694941"/>
    </source>
</evidence>
<dbReference type="RefSeq" id="XP_022235468.1">
    <property type="nucleotide sequence ID" value="XM_022379760.1"/>
</dbReference>
<evidence type="ECO:0000313" key="18">
    <source>
        <dbReference type="RefSeq" id="XP_022235475.1"/>
    </source>
</evidence>
<evidence type="ECO:0000313" key="8">
    <source>
        <dbReference type="RefSeq" id="XP_022235464.1"/>
    </source>
</evidence>
<dbReference type="RefSeq" id="XP_022235471.1">
    <property type="nucleotide sequence ID" value="XM_022379763.1"/>
</dbReference>
<evidence type="ECO:0000259" key="4">
    <source>
        <dbReference type="SMART" id="SM00249"/>
    </source>
</evidence>
<dbReference type="RefSeq" id="XP_022235469.1">
    <property type="nucleotide sequence ID" value="XM_022379761.1"/>
</dbReference>
<dbReference type="CDD" id="cd15517">
    <property type="entry name" value="PHD_TCF19_like"/>
    <property type="match status" value="1"/>
</dbReference>
<evidence type="ECO:0000313" key="15">
    <source>
        <dbReference type="RefSeq" id="XP_022235472.1"/>
    </source>
</evidence>
<evidence type="ECO:0000313" key="16">
    <source>
        <dbReference type="RefSeq" id="XP_022235473.1"/>
    </source>
</evidence>
<evidence type="ECO:0000313" key="14">
    <source>
        <dbReference type="RefSeq" id="XP_022235471.1"/>
    </source>
</evidence>
<evidence type="ECO:0000313" key="13">
    <source>
        <dbReference type="RefSeq" id="XP_022235469.1"/>
    </source>
</evidence>
<dbReference type="RefSeq" id="XP_022235463.1">
    <property type="nucleotide sequence ID" value="XM_022379755.1"/>
</dbReference>
<dbReference type="RefSeq" id="XP_022235467.1">
    <property type="nucleotide sequence ID" value="XM_022379759.1"/>
</dbReference>
<dbReference type="SMART" id="SM00249">
    <property type="entry name" value="PHD"/>
    <property type="match status" value="1"/>
</dbReference>
<evidence type="ECO:0000313" key="17">
    <source>
        <dbReference type="RefSeq" id="XP_022235474.1"/>
    </source>
</evidence>
<name>A0ABM1RVQ9_LIMPO</name>
<evidence type="ECO:0000313" key="12">
    <source>
        <dbReference type="RefSeq" id="XP_022235468.1"/>
    </source>
</evidence>
<evidence type="ECO:0000313" key="6">
    <source>
        <dbReference type="RefSeq" id="XP_013791834.1"/>
    </source>
</evidence>
<dbReference type="RefSeq" id="XP_022235473.1">
    <property type="nucleotide sequence ID" value="XM_022379765.1"/>
</dbReference>